<sequence length="247" mass="27779">MSPNVIVKFVILFFIRAQSLNVKFSRLDAVVSRAYAKYGVLFKLSVPLLAVASVFALFNLYDFAKSNYALTIFLLALGSPLLTYSFFKAIKSAMTFALFVIPFAAVFAIIAVTGAQKLDNSLNFNIVFPLFFTIVWFAMSVIADEDVAQIMNKIVSKLSTLFVTIFILYNYEALHGILTASSGGYRASEDELSALDLVFMTIRFFTLPSIFTLMIFEIKDYLFARYDAFVQAQQERMEDLKNSKGSE</sequence>
<proteinExistence type="predicted"/>
<feature type="transmembrane region" description="Helical" evidence="1">
    <location>
        <begin position="93"/>
        <end position="115"/>
    </location>
</feature>
<keyword evidence="3" id="KW-1185">Reference proteome</keyword>
<feature type="transmembrane region" description="Helical" evidence="1">
    <location>
        <begin position="154"/>
        <end position="171"/>
    </location>
</feature>
<feature type="transmembrane region" description="Helical" evidence="1">
    <location>
        <begin position="35"/>
        <end position="61"/>
    </location>
</feature>
<protein>
    <submittedName>
        <fullName evidence="2">Uncharacterized protein</fullName>
    </submittedName>
</protein>
<dbReference type="EMBL" id="ACYG01000032">
    <property type="protein sequence ID" value="EEV16353.1"/>
    <property type="molecule type" value="Genomic_DNA"/>
</dbReference>
<keyword evidence="1" id="KW-0472">Membrane</keyword>
<feature type="transmembrane region" description="Helical" evidence="1">
    <location>
        <begin position="68"/>
        <end position="87"/>
    </location>
</feature>
<comment type="caution">
    <text evidence="2">The sequence shown here is derived from an EMBL/GenBank/DDBJ whole genome shotgun (WGS) entry which is preliminary data.</text>
</comment>
<dbReference type="RefSeq" id="WP_005873329.1">
    <property type="nucleotide sequence ID" value="NZ_ACYG01000032.1"/>
</dbReference>
<organism evidence="2 3">
    <name type="scientific">Campylobacter gracilis RM3268</name>
    <dbReference type="NCBI Taxonomy" id="553220"/>
    <lineage>
        <taxon>Bacteria</taxon>
        <taxon>Pseudomonadati</taxon>
        <taxon>Campylobacterota</taxon>
        <taxon>Epsilonproteobacteria</taxon>
        <taxon>Campylobacterales</taxon>
        <taxon>Campylobacteraceae</taxon>
        <taxon>Campylobacter</taxon>
    </lineage>
</organism>
<dbReference type="AlphaFoldDB" id="C8PLP1"/>
<keyword evidence="1" id="KW-1133">Transmembrane helix</keyword>
<accession>C8PLP1</accession>
<feature type="transmembrane region" description="Helical" evidence="1">
    <location>
        <begin position="192"/>
        <end position="216"/>
    </location>
</feature>
<feature type="transmembrane region" description="Helical" evidence="1">
    <location>
        <begin position="122"/>
        <end position="142"/>
    </location>
</feature>
<dbReference type="Proteomes" id="UP000005709">
    <property type="component" value="Unassembled WGS sequence"/>
</dbReference>
<name>C8PLP1_9BACT</name>
<evidence type="ECO:0000313" key="2">
    <source>
        <dbReference type="EMBL" id="EEV16353.1"/>
    </source>
</evidence>
<evidence type="ECO:0000256" key="1">
    <source>
        <dbReference type="SAM" id="Phobius"/>
    </source>
</evidence>
<reference evidence="2 3" key="1">
    <citation type="submission" date="2009-07" db="EMBL/GenBank/DDBJ databases">
        <authorList>
            <person name="Madupu R."/>
            <person name="Sebastian Y."/>
            <person name="Durkin A.S."/>
            <person name="Torralba M."/>
            <person name="Methe B."/>
            <person name="Sutton G.G."/>
            <person name="Strausberg R.L."/>
            <person name="Nelson K.E."/>
        </authorList>
    </citation>
    <scope>NUCLEOTIDE SEQUENCE [LARGE SCALE GENOMIC DNA]</scope>
    <source>
        <strain evidence="2 3">RM3268</strain>
    </source>
</reference>
<keyword evidence="1" id="KW-0812">Transmembrane</keyword>
<evidence type="ECO:0000313" key="3">
    <source>
        <dbReference type="Proteomes" id="UP000005709"/>
    </source>
</evidence>
<gene>
    <name evidence="2" type="ORF">CAMGR0001_2051</name>
</gene>